<evidence type="ECO:0000256" key="3">
    <source>
        <dbReference type="ARBA" id="ARBA00023157"/>
    </source>
</evidence>
<evidence type="ECO:0000313" key="7">
    <source>
        <dbReference type="EMBL" id="KAH9414357.1"/>
    </source>
</evidence>
<dbReference type="PROSITE" id="PS50835">
    <property type="entry name" value="IG_LIKE"/>
    <property type="match status" value="3"/>
</dbReference>
<dbReference type="InterPro" id="IPR003599">
    <property type="entry name" value="Ig_sub"/>
</dbReference>
<feature type="non-terminal residue" evidence="7">
    <location>
        <position position="1065"/>
    </location>
</feature>
<feature type="domain" description="Ig-like" evidence="6">
    <location>
        <begin position="182"/>
        <end position="292"/>
    </location>
</feature>
<proteinExistence type="predicted"/>
<dbReference type="InterPro" id="IPR013162">
    <property type="entry name" value="CD80_C2-set"/>
</dbReference>
<keyword evidence="3" id="KW-1015">Disulfide bond</keyword>
<keyword evidence="2 5" id="KW-0472">Membrane</keyword>
<evidence type="ECO:0000259" key="6">
    <source>
        <dbReference type="PROSITE" id="PS50835"/>
    </source>
</evidence>
<evidence type="ECO:0000256" key="4">
    <source>
        <dbReference type="SAM" id="MobiDB-lite"/>
    </source>
</evidence>
<dbReference type="Proteomes" id="UP000887458">
    <property type="component" value="Unassembled WGS sequence"/>
</dbReference>
<feature type="domain" description="Ig-like" evidence="6">
    <location>
        <begin position="303"/>
        <end position="397"/>
    </location>
</feature>
<dbReference type="PANTHER" id="PTHR23278:SF19">
    <property type="entry name" value="OBSCURIN"/>
    <property type="match status" value="1"/>
</dbReference>
<dbReference type="PANTHER" id="PTHR23278">
    <property type="entry name" value="SIDESTEP PROTEIN"/>
    <property type="match status" value="1"/>
</dbReference>
<dbReference type="SUPFAM" id="SSF48726">
    <property type="entry name" value="Immunoglobulin"/>
    <property type="match status" value="4"/>
</dbReference>
<evidence type="ECO:0000256" key="5">
    <source>
        <dbReference type="SAM" id="Phobius"/>
    </source>
</evidence>
<keyword evidence="5" id="KW-1133">Transmembrane helix</keyword>
<dbReference type="Gene3D" id="2.60.40.10">
    <property type="entry name" value="Immunoglobulins"/>
    <property type="match status" value="4"/>
</dbReference>
<comment type="caution">
    <text evidence="7">The sequence shown here is derived from an EMBL/GenBank/DDBJ whole genome shotgun (WGS) entry which is preliminary data.</text>
</comment>
<evidence type="ECO:0000256" key="1">
    <source>
        <dbReference type="ARBA" id="ARBA00004167"/>
    </source>
</evidence>
<organism evidence="7 8">
    <name type="scientific">Dermatophagoides pteronyssinus</name>
    <name type="common">European house dust mite</name>
    <dbReference type="NCBI Taxonomy" id="6956"/>
    <lineage>
        <taxon>Eukaryota</taxon>
        <taxon>Metazoa</taxon>
        <taxon>Ecdysozoa</taxon>
        <taxon>Arthropoda</taxon>
        <taxon>Chelicerata</taxon>
        <taxon>Arachnida</taxon>
        <taxon>Acari</taxon>
        <taxon>Acariformes</taxon>
        <taxon>Sarcoptiformes</taxon>
        <taxon>Astigmata</taxon>
        <taxon>Psoroptidia</taxon>
        <taxon>Analgoidea</taxon>
        <taxon>Pyroglyphidae</taxon>
        <taxon>Dermatophagoidinae</taxon>
        <taxon>Dermatophagoides</taxon>
    </lineage>
</organism>
<dbReference type="SMART" id="SM00409">
    <property type="entry name" value="IG"/>
    <property type="match status" value="3"/>
</dbReference>
<feature type="domain" description="Ig-like" evidence="6">
    <location>
        <begin position="62"/>
        <end position="172"/>
    </location>
</feature>
<evidence type="ECO:0000256" key="2">
    <source>
        <dbReference type="ARBA" id="ARBA00023136"/>
    </source>
</evidence>
<dbReference type="InterPro" id="IPR036179">
    <property type="entry name" value="Ig-like_dom_sf"/>
</dbReference>
<reference evidence="7 8" key="1">
    <citation type="journal article" date="2018" name="J. Allergy Clin. Immunol.">
        <title>High-quality assembly of Dermatophagoides pteronyssinus genome and transcriptome reveals a wide range of novel allergens.</title>
        <authorList>
            <person name="Liu X.Y."/>
            <person name="Yang K.Y."/>
            <person name="Wang M.Q."/>
            <person name="Kwok J.S."/>
            <person name="Zeng X."/>
            <person name="Yang Z."/>
            <person name="Xiao X.J."/>
            <person name="Lau C.P."/>
            <person name="Li Y."/>
            <person name="Huang Z.M."/>
            <person name="Ba J.G."/>
            <person name="Yim A.K."/>
            <person name="Ouyang C.Y."/>
            <person name="Ngai S.M."/>
            <person name="Chan T.F."/>
            <person name="Leung E.L."/>
            <person name="Liu L."/>
            <person name="Liu Z.G."/>
            <person name="Tsui S.K."/>
        </authorList>
    </citation>
    <scope>NUCLEOTIDE SEQUENCE [LARGE SCALE GENOMIC DNA]</scope>
    <source>
        <strain evidence="7">Derp</strain>
    </source>
</reference>
<comment type="subcellular location">
    <subcellularLocation>
        <location evidence="1">Membrane</location>
        <topology evidence="1">Single-pass membrane protein</topology>
    </subcellularLocation>
</comment>
<dbReference type="InterPro" id="IPR007110">
    <property type="entry name" value="Ig-like_dom"/>
</dbReference>
<keyword evidence="5" id="KW-0812">Transmembrane</keyword>
<dbReference type="Pfam" id="PF08205">
    <property type="entry name" value="C2-set_2"/>
    <property type="match status" value="2"/>
</dbReference>
<feature type="region of interest" description="Disordered" evidence="4">
    <location>
        <begin position="932"/>
        <end position="951"/>
    </location>
</feature>
<feature type="transmembrane region" description="Helical" evidence="5">
    <location>
        <begin position="743"/>
        <end position="766"/>
    </location>
</feature>
<keyword evidence="8" id="KW-1185">Reference proteome</keyword>
<protein>
    <recommendedName>
        <fullName evidence="6">Ig-like domain-containing protein</fullName>
    </recommendedName>
</protein>
<dbReference type="EMBL" id="NJHN03000111">
    <property type="protein sequence ID" value="KAH9414357.1"/>
    <property type="molecule type" value="Genomic_DNA"/>
</dbReference>
<accession>A0ABQ8IVY1</accession>
<sequence length="1065" mass="121616">MLIKTIKLQYERRTTTFGTNNPNGPNGIINQATSIIGGSGGGGKNHRMRYYKKYQPYNALIGETISLPCNITPPTSDDDVSLILWYRDDQSTPIYTVDARGIGNSLKTAKHFFDQTILGVDGIDNNNDNDNDDRVTFNITYPISYLQFKQTIAHDTAEYRCRVDFRRDRTINRVMKLNVIVPANKLLIYDQNNNNINDIAGPFNEDDSLNLTCLSEGGYPKPKIRWWKGDQMIGDYNIVVNDDKETTTLKSSSSTTMFIVKNVITFKKMLREHLMMPLTCESINTNLTVPVTKTILIDLNLKPIEVKIVRPLHNMTVGQRIELICQSSGSRPPAKIEWYKDGKLLEHFSETTSDDGSVTTNYMAFIPTIDDNGRQLSCVAKNPQFKQFKLEDRIELNIQYAPILSLLLGANAKQQEIVEHSSVYFDCNIQLNVKYSPICSTDKTMKFELELFEQLSIECTVHSDPKDVMFFWEFNSSSTSTSSSASPTAADMSIIVEHSNNNNMNNNDNNVLDSSFTPENQQQQKHPLMNIENFEIPYYRSVIHFRPSSIEHFGTLYCFAQNRIGRQHRPCIYHIHKSETPMAPKNCSLHNITSTSLTVQCPLTITSSSSSSLNNSGVYLKKHYSKINDYNDDDEHHLSAKNSNYYYNYNYNYILLIYNGLNHKLIRNLTQTPTSSSSSSAMIRFDVNNLSVDDMDNLNIFIYAVNQMGGQSERILVPATNLVGQPKKLEHIEQFRLNNIRPFLLLIFIVGCLITSIGIFIIMFSIRLKRRRQRLRQQTKTAKTTATKKYSKKIIYYFWIRCSSRSNSLNRPTAMSTTTANLNGNLMKFKTINGDNHDGDNHVSCSGQLLSTFSTTSTNKHCQIVQMAKTFHNNGNDNDNQSILDKNIVHYPPPPPPPPPHHHHHHLIHCSNHNDKMIEGISQDDEMKLLPHPFHSNHSSDYHHHHHQQDQNNHQINITTLPRLKTSKTLINSCSQCCCCSCGCHHQNNHHGSYLELTTQQSIVSKPSPSIINNNNNNNQGNQIDYLLHHPQQQQQQQQYNPDEQNFLAINNLTDQQQQQPELHN</sequence>
<dbReference type="InterPro" id="IPR013783">
    <property type="entry name" value="Ig-like_fold"/>
</dbReference>
<reference evidence="7 8" key="2">
    <citation type="journal article" date="2022" name="Mol. Biol. Evol.">
        <title>Comparative Genomics Reveals Insights into the Divergent Evolution of Astigmatic Mites and Household Pest Adaptations.</title>
        <authorList>
            <person name="Xiong Q."/>
            <person name="Wan A.T."/>
            <person name="Liu X."/>
            <person name="Fung C.S."/>
            <person name="Xiao X."/>
            <person name="Malainual N."/>
            <person name="Hou J."/>
            <person name="Wang L."/>
            <person name="Wang M."/>
            <person name="Yang K.Y."/>
            <person name="Cui Y."/>
            <person name="Leung E.L."/>
            <person name="Nong W."/>
            <person name="Shin S.K."/>
            <person name="Au S.W."/>
            <person name="Jeong K.Y."/>
            <person name="Chew F.T."/>
            <person name="Hui J.H."/>
            <person name="Leung T.F."/>
            <person name="Tungtrongchitr A."/>
            <person name="Zhong N."/>
            <person name="Liu Z."/>
            <person name="Tsui S.K."/>
        </authorList>
    </citation>
    <scope>NUCLEOTIDE SEQUENCE [LARGE SCALE GENOMIC DNA]</scope>
    <source>
        <strain evidence="7">Derp</strain>
    </source>
</reference>
<gene>
    <name evidence="7" type="ORF">DERP_012004</name>
</gene>
<name>A0ABQ8IVY1_DERPT</name>
<evidence type="ECO:0000313" key="8">
    <source>
        <dbReference type="Proteomes" id="UP000887458"/>
    </source>
</evidence>